<gene>
    <name evidence="1" type="ORF">SLEP1_g17516</name>
</gene>
<protein>
    <submittedName>
        <fullName evidence="1">Uncharacterized protein</fullName>
    </submittedName>
</protein>
<dbReference type="Proteomes" id="UP001054252">
    <property type="component" value="Unassembled WGS sequence"/>
</dbReference>
<reference evidence="1 2" key="1">
    <citation type="journal article" date="2021" name="Commun. Biol.">
        <title>The genome of Shorea leprosula (Dipterocarpaceae) highlights the ecological relevance of drought in aseasonal tropical rainforests.</title>
        <authorList>
            <person name="Ng K.K.S."/>
            <person name="Kobayashi M.J."/>
            <person name="Fawcett J.A."/>
            <person name="Hatakeyama M."/>
            <person name="Paape T."/>
            <person name="Ng C.H."/>
            <person name="Ang C.C."/>
            <person name="Tnah L.H."/>
            <person name="Lee C.T."/>
            <person name="Nishiyama T."/>
            <person name="Sese J."/>
            <person name="O'Brien M.J."/>
            <person name="Copetti D."/>
            <person name="Mohd Noor M.I."/>
            <person name="Ong R.C."/>
            <person name="Putra M."/>
            <person name="Sireger I.Z."/>
            <person name="Indrioko S."/>
            <person name="Kosugi Y."/>
            <person name="Izuno A."/>
            <person name="Isagi Y."/>
            <person name="Lee S.L."/>
            <person name="Shimizu K.K."/>
        </authorList>
    </citation>
    <scope>NUCLEOTIDE SEQUENCE [LARGE SCALE GENOMIC DNA]</scope>
    <source>
        <strain evidence="1">214</strain>
    </source>
</reference>
<name>A0AAV5IY92_9ROSI</name>
<dbReference type="EMBL" id="BPVZ01000023">
    <property type="protein sequence ID" value="GKV05515.1"/>
    <property type="molecule type" value="Genomic_DNA"/>
</dbReference>
<dbReference type="AlphaFoldDB" id="A0AAV5IY92"/>
<sequence>MDLTVTEVNPAISSAFIRKIEKPPDLLCFSLPCYRLLLGISFGFSCGPVKVP</sequence>
<evidence type="ECO:0000313" key="2">
    <source>
        <dbReference type="Proteomes" id="UP001054252"/>
    </source>
</evidence>
<proteinExistence type="predicted"/>
<comment type="caution">
    <text evidence="1">The sequence shown here is derived from an EMBL/GenBank/DDBJ whole genome shotgun (WGS) entry which is preliminary data.</text>
</comment>
<accession>A0AAV5IY92</accession>
<keyword evidence="2" id="KW-1185">Reference proteome</keyword>
<evidence type="ECO:0000313" key="1">
    <source>
        <dbReference type="EMBL" id="GKV05515.1"/>
    </source>
</evidence>
<organism evidence="1 2">
    <name type="scientific">Rubroshorea leprosula</name>
    <dbReference type="NCBI Taxonomy" id="152421"/>
    <lineage>
        <taxon>Eukaryota</taxon>
        <taxon>Viridiplantae</taxon>
        <taxon>Streptophyta</taxon>
        <taxon>Embryophyta</taxon>
        <taxon>Tracheophyta</taxon>
        <taxon>Spermatophyta</taxon>
        <taxon>Magnoliopsida</taxon>
        <taxon>eudicotyledons</taxon>
        <taxon>Gunneridae</taxon>
        <taxon>Pentapetalae</taxon>
        <taxon>rosids</taxon>
        <taxon>malvids</taxon>
        <taxon>Malvales</taxon>
        <taxon>Dipterocarpaceae</taxon>
        <taxon>Rubroshorea</taxon>
    </lineage>
</organism>